<dbReference type="Gene3D" id="3.30.420.270">
    <property type="match status" value="1"/>
</dbReference>
<evidence type="ECO:0000256" key="11">
    <source>
        <dbReference type="ARBA" id="ARBA00023136"/>
    </source>
</evidence>
<keyword evidence="10" id="KW-1133">Transmembrane helix</keyword>
<reference evidence="13 14" key="1">
    <citation type="journal article" date="2011" name="Science">
        <title>Drosophila microbiome modulates host developmental and metabolic homeostasis via insulin signaling.</title>
        <authorList>
            <person name="Shin S.C."/>
            <person name="Kim S.H."/>
            <person name="You H."/>
            <person name="Kim B."/>
            <person name="Kim A.C."/>
            <person name="Lee K.A."/>
            <person name="Yoon J.H."/>
            <person name="Ryu J.H."/>
            <person name="Lee W.J."/>
        </authorList>
    </citation>
    <scope>NUCLEOTIDE SEQUENCE [LARGE SCALE GENOMIC DNA]</scope>
    <source>
        <strain evidence="13 14">DM001</strain>
    </source>
</reference>
<name>F1YUF9_9PROT</name>
<dbReference type="PANTHER" id="PTHR30558:SF12">
    <property type="entry name" value="BIOPOLYMER TRANSPORT PROTEIN EXBD"/>
    <property type="match status" value="1"/>
</dbReference>
<comment type="subcellular location">
    <subcellularLocation>
        <location evidence="2">Cell inner membrane</location>
        <topology evidence="2">Single-pass type II membrane protein</topology>
    </subcellularLocation>
    <subcellularLocation>
        <location evidence="12">Cell membrane</location>
        <topology evidence="12">Single-pass type II membrane protein</topology>
    </subcellularLocation>
</comment>
<comment type="subunit">
    <text evidence="4">The accessory proteins ExbB and ExbD seem to form a complex with TonB.</text>
</comment>
<evidence type="ECO:0000256" key="6">
    <source>
        <dbReference type="ARBA" id="ARBA00022475"/>
    </source>
</evidence>
<sequence>MDVMLVLLIIFLITIPVATHTVKVHLPKDTNQPTQTKLSNVVLAVTADGQTFWNETPIRDRADLLARLEKAAVQKPQPQIQIRGDVTTRYESVGRLVATCQEAGISHIDFITEKPK</sequence>
<dbReference type="GO" id="GO:0015031">
    <property type="term" value="P:protein transport"/>
    <property type="evidence" value="ECO:0007669"/>
    <property type="project" value="UniProtKB-KW"/>
</dbReference>
<keyword evidence="6" id="KW-1003">Cell membrane</keyword>
<evidence type="ECO:0000256" key="3">
    <source>
        <dbReference type="ARBA" id="ARBA00005811"/>
    </source>
</evidence>
<evidence type="ECO:0000313" key="13">
    <source>
        <dbReference type="EMBL" id="EGE47598.1"/>
    </source>
</evidence>
<evidence type="ECO:0000256" key="8">
    <source>
        <dbReference type="ARBA" id="ARBA00022692"/>
    </source>
</evidence>
<dbReference type="InterPro" id="IPR003400">
    <property type="entry name" value="ExbD"/>
</dbReference>
<dbReference type="GO" id="GO:0022857">
    <property type="term" value="F:transmembrane transporter activity"/>
    <property type="evidence" value="ECO:0007669"/>
    <property type="project" value="InterPro"/>
</dbReference>
<dbReference type="GO" id="GO:0005886">
    <property type="term" value="C:plasma membrane"/>
    <property type="evidence" value="ECO:0007669"/>
    <property type="project" value="UniProtKB-SubCell"/>
</dbReference>
<dbReference type="Proteomes" id="UP000018454">
    <property type="component" value="Unassembled WGS sequence"/>
</dbReference>
<evidence type="ECO:0000256" key="12">
    <source>
        <dbReference type="RuleBase" id="RU003879"/>
    </source>
</evidence>
<evidence type="ECO:0000256" key="9">
    <source>
        <dbReference type="ARBA" id="ARBA00022927"/>
    </source>
</evidence>
<protein>
    <submittedName>
        <fullName evidence="13">Biopolymer transport protein ExbD1</fullName>
    </submittedName>
</protein>
<evidence type="ECO:0000256" key="4">
    <source>
        <dbReference type="ARBA" id="ARBA00011471"/>
    </source>
</evidence>
<evidence type="ECO:0000256" key="2">
    <source>
        <dbReference type="ARBA" id="ARBA00004249"/>
    </source>
</evidence>
<evidence type="ECO:0000256" key="7">
    <source>
        <dbReference type="ARBA" id="ARBA00022519"/>
    </source>
</evidence>
<evidence type="ECO:0000256" key="10">
    <source>
        <dbReference type="ARBA" id="ARBA00022989"/>
    </source>
</evidence>
<dbReference type="PANTHER" id="PTHR30558">
    <property type="entry name" value="EXBD MEMBRANE COMPONENT OF PMF-DRIVEN MACROMOLECULE IMPORT SYSTEM"/>
    <property type="match status" value="1"/>
</dbReference>
<keyword evidence="9 12" id="KW-0653">Protein transport</keyword>
<comment type="similarity">
    <text evidence="3 12">Belongs to the ExbD/TolR family.</text>
</comment>
<gene>
    <name evidence="13" type="primary">exbD1</name>
    <name evidence="13" type="ORF">APO_1581</name>
</gene>
<evidence type="ECO:0000256" key="1">
    <source>
        <dbReference type="ARBA" id="ARBA00003540"/>
    </source>
</evidence>
<keyword evidence="5 12" id="KW-0813">Transport</keyword>
<keyword evidence="11" id="KW-0472">Membrane</keyword>
<keyword evidence="8 12" id="KW-0812">Transmembrane</keyword>
<dbReference type="AlphaFoldDB" id="F1YUF9"/>
<dbReference type="Pfam" id="PF02472">
    <property type="entry name" value="ExbD"/>
    <property type="match status" value="1"/>
</dbReference>
<comment type="caution">
    <text evidence="13">The sequence shown here is derived from an EMBL/GenBank/DDBJ whole genome shotgun (WGS) entry which is preliminary data.</text>
</comment>
<evidence type="ECO:0000256" key="5">
    <source>
        <dbReference type="ARBA" id="ARBA00022448"/>
    </source>
</evidence>
<organism evidence="13 14">
    <name type="scientific">Acetobacter pomorum DM001</name>
    <dbReference type="NCBI Taxonomy" id="945681"/>
    <lineage>
        <taxon>Bacteria</taxon>
        <taxon>Pseudomonadati</taxon>
        <taxon>Pseudomonadota</taxon>
        <taxon>Alphaproteobacteria</taxon>
        <taxon>Acetobacterales</taxon>
        <taxon>Acetobacteraceae</taxon>
        <taxon>Acetobacter</taxon>
    </lineage>
</organism>
<proteinExistence type="inferred from homology"/>
<accession>F1YUF9</accession>
<comment type="function">
    <text evidence="1">Involved in the TonB-dependent energy-dependent transport of various receptor-bound substrates.</text>
</comment>
<evidence type="ECO:0000313" key="14">
    <source>
        <dbReference type="Proteomes" id="UP000018454"/>
    </source>
</evidence>
<keyword evidence="7" id="KW-0997">Cell inner membrane</keyword>
<dbReference type="EMBL" id="AEUP01000028">
    <property type="protein sequence ID" value="EGE47598.1"/>
    <property type="molecule type" value="Genomic_DNA"/>
</dbReference>